<evidence type="ECO:0000256" key="1">
    <source>
        <dbReference type="SAM" id="MobiDB-lite"/>
    </source>
</evidence>
<dbReference type="Proteomes" id="UP000774570">
    <property type="component" value="Unassembled WGS sequence"/>
</dbReference>
<keyword evidence="2" id="KW-1133">Transmembrane helix</keyword>
<sequence length="357" mass="36374">MDEGDRGRPRDTGPYSGGPYSGGPYTGGYGDPLTSGPQEPYRPAGYRTGEYRSSDDRVSGGYRAGRDPGAAAGAGRSDAYRASPYGAGYDSGEHASGGYRTGERRAGGPPRSGGRRSASGSHRVRERRRGGGLFVLLGGLVAAVGVCVLAAFAILRGVGGTGGHDAGQVVGTGAAESSPSAKGERSLMPDACATLPAAIAGRLAPGADRTQADNYQSNDRQNQCVWGAYTGDHKRQLTVELRSVAGTSADTPTEAARKAFTGERTADESGKALLAGQEIAEKKPLDGLGDEGYVVYSVDRGEESGEAVANVRLANVLITVHYSGGDGGEDGTPLSAGKAIGGATEAARGMVDALNRS</sequence>
<dbReference type="EMBL" id="JAIBOA010000034">
    <property type="protein sequence ID" value="MBW8487428.1"/>
    <property type="molecule type" value="Genomic_DNA"/>
</dbReference>
<proteinExistence type="predicted"/>
<gene>
    <name evidence="3" type="ORF">K1Y72_34100</name>
</gene>
<evidence type="ECO:0008006" key="5">
    <source>
        <dbReference type="Google" id="ProtNLM"/>
    </source>
</evidence>
<feature type="compositionally biased region" description="Gly residues" evidence="1">
    <location>
        <begin position="15"/>
        <end position="30"/>
    </location>
</feature>
<feature type="transmembrane region" description="Helical" evidence="2">
    <location>
        <begin position="133"/>
        <end position="155"/>
    </location>
</feature>
<accession>A0ABS7G3X8</accession>
<keyword evidence="4" id="KW-1185">Reference proteome</keyword>
<keyword evidence="2" id="KW-0472">Membrane</keyword>
<evidence type="ECO:0000256" key="2">
    <source>
        <dbReference type="SAM" id="Phobius"/>
    </source>
</evidence>
<evidence type="ECO:0000313" key="4">
    <source>
        <dbReference type="Proteomes" id="UP000774570"/>
    </source>
</evidence>
<dbReference type="RefSeq" id="WP_220170661.1">
    <property type="nucleotide sequence ID" value="NZ_JAIBOA010000034.1"/>
</dbReference>
<feature type="compositionally biased region" description="Basic and acidic residues" evidence="1">
    <location>
        <begin position="1"/>
        <end position="11"/>
    </location>
</feature>
<feature type="compositionally biased region" description="Basic and acidic residues" evidence="1">
    <location>
        <begin position="49"/>
        <end position="58"/>
    </location>
</feature>
<evidence type="ECO:0000313" key="3">
    <source>
        <dbReference type="EMBL" id="MBW8487428.1"/>
    </source>
</evidence>
<feature type="compositionally biased region" description="Low complexity" evidence="1">
    <location>
        <begin position="67"/>
        <end position="83"/>
    </location>
</feature>
<protein>
    <recommendedName>
        <fullName evidence="5">DUF3558 domain-containing protein</fullName>
    </recommendedName>
</protein>
<organism evidence="3 4">
    <name type="scientific">Actinomadura parmotrematis</name>
    <dbReference type="NCBI Taxonomy" id="2864039"/>
    <lineage>
        <taxon>Bacteria</taxon>
        <taxon>Bacillati</taxon>
        <taxon>Actinomycetota</taxon>
        <taxon>Actinomycetes</taxon>
        <taxon>Streptosporangiales</taxon>
        <taxon>Thermomonosporaceae</taxon>
        <taxon>Actinomadura</taxon>
    </lineage>
</organism>
<reference evidence="3 4" key="1">
    <citation type="submission" date="2021-07" db="EMBL/GenBank/DDBJ databases">
        <title>Actinomadura sp. PM05-2 isolated from lichen.</title>
        <authorList>
            <person name="Somphong A."/>
            <person name="Phongsopitanun W."/>
            <person name="Tanasupawat S."/>
            <person name="Peongsungnone V."/>
        </authorList>
    </citation>
    <scope>NUCLEOTIDE SEQUENCE [LARGE SCALE GENOMIC DNA]</scope>
    <source>
        <strain evidence="3 4">PM05-2</strain>
    </source>
</reference>
<feature type="region of interest" description="Disordered" evidence="1">
    <location>
        <begin position="1"/>
        <end position="125"/>
    </location>
</feature>
<keyword evidence="2" id="KW-0812">Transmembrane</keyword>
<comment type="caution">
    <text evidence="3">The sequence shown here is derived from an EMBL/GenBank/DDBJ whole genome shotgun (WGS) entry which is preliminary data.</text>
</comment>
<name>A0ABS7G3X8_9ACTN</name>